<evidence type="ECO:0000313" key="2">
    <source>
        <dbReference type="Proteomes" id="UP000218263"/>
    </source>
</evidence>
<sequence>MKYSSIIFTFVIIILHSCSKPSSKYNGGFEKLDEDKIPVGWQWANEKEQSDDYLIAVDSTVKEEGKYSLHIFQKGATPSFGVCKYIIPRTYKGKELELKGYLKTENVSGGFAGLWMRVDGQDGMLAFDNMQDKSITGTTDWNEYSIKLPYDDGIANTINIGGLLVGKGKIWIDNLRLFIDGKPIENATSKNIIFKKAQLDTSFSRNSGIDSIKLTKQKIINLTLFGQVWGFLKYHNPSVAKGDYNFDAELFKAMPLIIKASNNSELSDALEHWIDKFEKPGLCNSCQLPLSGDIKCEPDYGDIFNDNILKKSLINKLRYILRNHDFNENYYVELDPNIGNPLFTHELPYNTVTKPDVGFRLLCLFRYWNMIQYYYPYKHLIGSNWDNVLKDFIPRFVKAKDSTGYVITTLALISSIHDTHANIWSNNPTLDAYKGKYEIPLQAKFIENHLTVTGFYLDTLDIKKKANIGDVIISINGVKIEDLIKKYLPITAASNYTTQLREMPNNFLLRFNKKVVSLEIVHNRNKRTMKIIAIERKKLNKSIDYDPHPSQPYYANLNSQIGYIFPGKYKNVDLPLIEQKFRSTKGIIVDMRCYPSDFMPFTFVPFIKRGNSDFVMYRTASLKNPGYFELKNPLNIVGTGDYNGRVVVIVNEMTQSQAEYTTMAFQSSPNVIVIGSRTAGADGNVSNISLPGGISTMISGLDILYPDGTETQRNGVKIDYIVKPTIKGISLGKDELLDKAKEIILNN</sequence>
<dbReference type="GO" id="GO:0006508">
    <property type="term" value="P:proteolysis"/>
    <property type="evidence" value="ECO:0007669"/>
    <property type="project" value="UniProtKB-KW"/>
</dbReference>
<dbReference type="Gene3D" id="3.30.750.44">
    <property type="match status" value="1"/>
</dbReference>
<dbReference type="SUPFAM" id="SSF52096">
    <property type="entry name" value="ClpP/crotonase"/>
    <property type="match status" value="1"/>
</dbReference>
<organism evidence="1 2">
    <name type="scientific">Mucilaginibacter gotjawali</name>
    <dbReference type="NCBI Taxonomy" id="1550579"/>
    <lineage>
        <taxon>Bacteria</taxon>
        <taxon>Pseudomonadati</taxon>
        <taxon>Bacteroidota</taxon>
        <taxon>Sphingobacteriia</taxon>
        <taxon>Sphingobacteriales</taxon>
        <taxon>Sphingobacteriaceae</taxon>
        <taxon>Mucilaginibacter</taxon>
    </lineage>
</organism>
<protein>
    <submittedName>
        <fullName evidence="1">Peptidase family S41</fullName>
    </submittedName>
</protein>
<dbReference type="Gene3D" id="2.60.120.260">
    <property type="entry name" value="Galactose-binding domain-like"/>
    <property type="match status" value="1"/>
</dbReference>
<dbReference type="RefSeq" id="WP_096353992.1">
    <property type="nucleotide sequence ID" value="NZ_AP017313.1"/>
</dbReference>
<dbReference type="Pfam" id="PF03572">
    <property type="entry name" value="Peptidase_S41"/>
    <property type="match status" value="1"/>
</dbReference>
<keyword evidence="2" id="KW-1185">Reference proteome</keyword>
<dbReference type="Gene3D" id="2.30.42.10">
    <property type="match status" value="1"/>
</dbReference>
<dbReference type="SMART" id="SM00245">
    <property type="entry name" value="TSPc"/>
    <property type="match status" value="1"/>
</dbReference>
<gene>
    <name evidence="1" type="ORF">MgSA37_03802</name>
</gene>
<accession>A0A0X8X4Q5</accession>
<dbReference type="Proteomes" id="UP000218263">
    <property type="component" value="Chromosome"/>
</dbReference>
<dbReference type="EMBL" id="AP017313">
    <property type="protein sequence ID" value="BAU55611.1"/>
    <property type="molecule type" value="Genomic_DNA"/>
</dbReference>
<evidence type="ECO:0000313" key="1">
    <source>
        <dbReference type="EMBL" id="BAU55611.1"/>
    </source>
</evidence>
<dbReference type="AlphaFoldDB" id="A0A0X8X4Q5"/>
<reference evidence="1 2" key="1">
    <citation type="submission" date="2015-12" db="EMBL/GenBank/DDBJ databases">
        <title>Genome sequence of Mucilaginibacter gotjawali.</title>
        <authorList>
            <person name="Lee J.S."/>
            <person name="Lee K.C."/>
            <person name="Kim K.K."/>
            <person name="Lee B.W."/>
        </authorList>
    </citation>
    <scope>NUCLEOTIDE SEQUENCE [LARGE SCALE GENOMIC DNA]</scope>
    <source>
        <strain evidence="1 2">SA3-7</strain>
    </source>
</reference>
<dbReference type="OrthoDB" id="5379939at2"/>
<dbReference type="GO" id="GO:0008236">
    <property type="term" value="F:serine-type peptidase activity"/>
    <property type="evidence" value="ECO:0007669"/>
    <property type="project" value="InterPro"/>
</dbReference>
<dbReference type="InterPro" id="IPR036034">
    <property type="entry name" value="PDZ_sf"/>
</dbReference>
<dbReference type="InterPro" id="IPR005151">
    <property type="entry name" value="Tail-specific_protease"/>
</dbReference>
<dbReference type="KEGG" id="mgot:MgSA37_03802"/>
<proteinExistence type="predicted"/>
<dbReference type="InterPro" id="IPR029045">
    <property type="entry name" value="ClpP/crotonase-like_dom_sf"/>
</dbReference>
<name>A0A0X8X4Q5_9SPHI</name>
<dbReference type="Gene3D" id="3.90.226.10">
    <property type="entry name" value="2-enoyl-CoA Hydratase, Chain A, domain 1"/>
    <property type="match status" value="1"/>
</dbReference>